<feature type="chain" id="PRO_5007899733" evidence="1">
    <location>
        <begin position="20"/>
        <end position="210"/>
    </location>
</feature>
<organism evidence="2">
    <name type="scientific">Absidia glauca</name>
    <name type="common">Pin mould</name>
    <dbReference type="NCBI Taxonomy" id="4829"/>
    <lineage>
        <taxon>Eukaryota</taxon>
        <taxon>Fungi</taxon>
        <taxon>Fungi incertae sedis</taxon>
        <taxon>Mucoromycota</taxon>
        <taxon>Mucoromycotina</taxon>
        <taxon>Mucoromycetes</taxon>
        <taxon>Mucorales</taxon>
        <taxon>Cunninghamellaceae</taxon>
        <taxon>Absidia</taxon>
    </lineage>
</organism>
<evidence type="ECO:0000313" key="2">
    <source>
        <dbReference type="EMBL" id="SAM02797.1"/>
    </source>
</evidence>
<name>A0A168PQH0_ABSGL</name>
<evidence type="ECO:0000256" key="1">
    <source>
        <dbReference type="SAM" id="SignalP"/>
    </source>
</evidence>
<dbReference type="InParanoid" id="A0A168PQH0"/>
<dbReference type="Proteomes" id="UP000078561">
    <property type="component" value="Unassembled WGS sequence"/>
</dbReference>
<feature type="signal peptide" evidence="1">
    <location>
        <begin position="1"/>
        <end position="19"/>
    </location>
</feature>
<evidence type="ECO:0000313" key="3">
    <source>
        <dbReference type="Proteomes" id="UP000078561"/>
    </source>
</evidence>
<dbReference type="AlphaFoldDB" id="A0A168PQH0"/>
<keyword evidence="3" id="KW-1185">Reference proteome</keyword>
<keyword evidence="1" id="KW-0732">Signal</keyword>
<gene>
    <name evidence="2" type="primary">ABSGL_08613.1 scaffold 10421</name>
</gene>
<dbReference type="EMBL" id="LT554016">
    <property type="protein sequence ID" value="SAM02797.1"/>
    <property type="molecule type" value="Genomic_DNA"/>
</dbReference>
<reference evidence="2" key="1">
    <citation type="submission" date="2016-04" db="EMBL/GenBank/DDBJ databases">
        <authorList>
            <person name="Evans L.H."/>
            <person name="Alamgir A."/>
            <person name="Owens N."/>
            <person name="Weber N.D."/>
            <person name="Virtaneva K."/>
            <person name="Barbian K."/>
            <person name="Babar A."/>
            <person name="Rosenke K."/>
        </authorList>
    </citation>
    <scope>NUCLEOTIDE SEQUENCE [LARGE SCALE GENOMIC DNA]</scope>
    <source>
        <strain evidence="2">CBS 101.48</strain>
    </source>
</reference>
<protein>
    <submittedName>
        <fullName evidence="2">Uncharacterized protein</fullName>
    </submittedName>
</protein>
<proteinExistence type="predicted"/>
<accession>A0A168PQH0</accession>
<sequence>MHRHSLAFFFLALLSVTFAENNAPPGLNYSDSADYRSIIDYGGSKYNGSGYNGSNYNGSEYGGFGEGDEILRGKCCSSVLECGTGWLYCIDKICQEKQPGRDCVAEGSFYTGGMSCCPPMVDPRQVNTPCRLLSTTACRSDRDCSIRNGWKSSKCCPSYNEGNGLCIGRTKGIGAYPSSNNVELQSNKLQSKMNFCYRRRRWHKPCAYSD</sequence>